<dbReference type="RefSeq" id="WP_090807386.1">
    <property type="nucleotide sequence ID" value="NZ_FNKX01000002.1"/>
</dbReference>
<evidence type="ECO:0000313" key="2">
    <source>
        <dbReference type="Proteomes" id="UP000199365"/>
    </source>
</evidence>
<dbReference type="Pfam" id="PF11066">
    <property type="entry name" value="DUF2867"/>
    <property type="match status" value="1"/>
</dbReference>
<proteinExistence type="predicted"/>
<sequence length="171" mass="19604">MYCYPKIEQSDLPPTSQLRRSYGLADFADAFSVDLPERACHDAEALARHVFARQPAWIGMLLRFRDILVRPFGLKTAVDLKEKGGDRISLFHVFERYDDEIVLGEDDTHLDFRVSVLVQPSSHGRSRLIVTTLVFYNRPLGRAYITLIAPFHRVVVRASLHRAQRLGWPNA</sequence>
<accession>A0A1H1JHJ4</accession>
<reference evidence="2" key="1">
    <citation type="submission" date="2016-10" db="EMBL/GenBank/DDBJ databases">
        <authorList>
            <person name="Varghese N."/>
            <person name="Submissions S."/>
        </authorList>
    </citation>
    <scope>NUCLEOTIDE SEQUENCE [LARGE SCALE GENOMIC DNA]</scope>
    <source>
        <strain evidence="2">DUS833</strain>
    </source>
</reference>
<dbReference type="STRING" id="157910.SAMN05445850_4773"/>
<keyword evidence="2" id="KW-1185">Reference proteome</keyword>
<dbReference type="InterPro" id="IPR021295">
    <property type="entry name" value="DUF2867"/>
</dbReference>
<evidence type="ECO:0008006" key="3">
    <source>
        <dbReference type="Google" id="ProtNLM"/>
    </source>
</evidence>
<gene>
    <name evidence="1" type="ORF">SAMN05445850_4773</name>
</gene>
<dbReference type="Proteomes" id="UP000199365">
    <property type="component" value="Unassembled WGS sequence"/>
</dbReference>
<dbReference type="EMBL" id="FNKX01000002">
    <property type="protein sequence ID" value="SDR48917.1"/>
    <property type="molecule type" value="Genomic_DNA"/>
</dbReference>
<organism evidence="1 2">
    <name type="scientific">Paraburkholderia tuberum</name>
    <dbReference type="NCBI Taxonomy" id="157910"/>
    <lineage>
        <taxon>Bacteria</taxon>
        <taxon>Pseudomonadati</taxon>
        <taxon>Pseudomonadota</taxon>
        <taxon>Betaproteobacteria</taxon>
        <taxon>Burkholderiales</taxon>
        <taxon>Burkholderiaceae</taxon>
        <taxon>Paraburkholderia</taxon>
    </lineage>
</organism>
<evidence type="ECO:0000313" key="1">
    <source>
        <dbReference type="EMBL" id="SDR48917.1"/>
    </source>
</evidence>
<protein>
    <recommendedName>
        <fullName evidence="3">DUF2867 domain-containing protein</fullName>
    </recommendedName>
</protein>
<name>A0A1H1JHJ4_9BURK</name>
<dbReference type="AlphaFoldDB" id="A0A1H1JHJ4"/>